<gene>
    <name evidence="2" type="ORF">P280DRAFT_485489</name>
</gene>
<feature type="region of interest" description="Disordered" evidence="1">
    <location>
        <begin position="1063"/>
        <end position="1119"/>
    </location>
</feature>
<sequence>MLKEESHDVWLLLSATTSKIKNNKHDKNIIGVIKDVLPKIHLFKIKLPKPPGVPEPPNCKKAKRGLGNSLDKRDIIGDIIKIVKGVVNLVTCITNELNKIAESIERGIDIDLDDLIPVLNYHLDMLDAWDPAQDPSTNPDAPTPAPDPDAPNPTSDPNAPKPTSDPNAPKTTPDPSDPSATKKPCTKESTLTLTTVSCVKSPVPSVPGSTTESCTTSMSTTRGCNINGGATTTWSTATCTSKMTATSTYVGCVDVPVPTAPGSTTRSCSTTMSTISGCDITGGVTTTASTSSCSTQTAASTYITCINSPIVSGNYTSMTTSCNSQTKTISGCSVTGGITTSVSSASCSLATVSDCHQVCDVTVTTTLGSQSKRDAPKTSSCSMSCGAAITRCGATGKTSTSVATSTMTAYPRCNAQICGGGGDKCTAPLPPKPSDEGASCPIPTGLLEPLIVSVPSKNSDAPKASPRNADQAPDWSSWKNTTDWTGPSIKKRSAPSPNDPEFGGDKAKFMMETCGLKYWAIQLHMTPRSTSRNALWGKGRGGFCIADLHGCTGVMAISRKGIWVSHLWEVPSFIDGPDLQSLVFDPVIFEQQVILPVAAGGADSDIPFGKGLGDFKDNGFEKVTREGLDNNPHVFLFTPELIWTSNPFWTEADGMYSDIRHVEQIKLLSDMLGVNGIMGYDPTIVAYKPYPPPPSAHPPWVNPRGKFMAIFDPEHEIRDDGNGCKTQYSSLEVWYEDDPAGPFYRDVWPTWRNHMKTDPNAAMPAGPSNPGGPSGTKRDSCPLPAQADMNTTAGLDLFDNMWPTNSTPPDYDWDFEETPPSWVNNPSNATTTEIASIPTLYSLGQTATATGNSTMTGSVSIPTLWSIGQDPSTSSTKSDNITVPTISSASQEPSSTGSNSANGTNTERISIPTLLSIGQTSSSPQSESITIPTLLSIQDGKASSSGSDFSSTSKTTSGLNGTVSIPTFLSIGQSGSGFSSVFKTTSAFTGTVSIPTFLSIGQSGSKTTSGSESGSIPVPTLSSIERSTPMLSRTELSIPTLNSMHQSTPTLSRTEQSIPTLNSMEKPIPTLNSQTASGTVTGSGSLTTNGPGGGATGSPTPGGDWRHKPKNTKKATSLL</sequence>
<accession>A0A6A6RH19</accession>
<feature type="compositionally biased region" description="Low complexity" evidence="1">
    <location>
        <begin position="1002"/>
        <end position="1016"/>
    </location>
</feature>
<feature type="region of interest" description="Disordered" evidence="1">
    <location>
        <begin position="869"/>
        <end position="906"/>
    </location>
</feature>
<feature type="region of interest" description="Disordered" evidence="1">
    <location>
        <begin position="1038"/>
        <end position="1057"/>
    </location>
</feature>
<evidence type="ECO:0000256" key="1">
    <source>
        <dbReference type="SAM" id="MobiDB-lite"/>
    </source>
</evidence>
<protein>
    <submittedName>
        <fullName evidence="2">Uncharacterized protein</fullName>
    </submittedName>
</protein>
<dbReference type="AlphaFoldDB" id="A0A6A6RH19"/>
<organism evidence="2 3">
    <name type="scientific">Massarina eburnea CBS 473.64</name>
    <dbReference type="NCBI Taxonomy" id="1395130"/>
    <lineage>
        <taxon>Eukaryota</taxon>
        <taxon>Fungi</taxon>
        <taxon>Dikarya</taxon>
        <taxon>Ascomycota</taxon>
        <taxon>Pezizomycotina</taxon>
        <taxon>Dothideomycetes</taxon>
        <taxon>Pleosporomycetidae</taxon>
        <taxon>Pleosporales</taxon>
        <taxon>Massarineae</taxon>
        <taxon>Massarinaceae</taxon>
        <taxon>Massarina</taxon>
    </lineage>
</organism>
<feature type="compositionally biased region" description="Polar residues" evidence="1">
    <location>
        <begin position="869"/>
        <end position="893"/>
    </location>
</feature>
<feature type="compositionally biased region" description="Low complexity" evidence="1">
    <location>
        <begin position="759"/>
        <end position="768"/>
    </location>
</feature>
<evidence type="ECO:0000313" key="3">
    <source>
        <dbReference type="Proteomes" id="UP000799753"/>
    </source>
</evidence>
<keyword evidence="3" id="KW-1185">Reference proteome</keyword>
<evidence type="ECO:0000313" key="2">
    <source>
        <dbReference type="EMBL" id="KAF2634405.1"/>
    </source>
</evidence>
<dbReference type="OrthoDB" id="3886018at2759"/>
<feature type="compositionally biased region" description="Polar residues" evidence="1">
    <location>
        <begin position="1020"/>
        <end position="1030"/>
    </location>
</feature>
<proteinExistence type="predicted"/>
<feature type="region of interest" description="Disordered" evidence="1">
    <location>
        <begin position="758"/>
        <end position="780"/>
    </location>
</feature>
<feature type="compositionally biased region" description="Low complexity" evidence="1">
    <location>
        <begin position="1073"/>
        <end position="1089"/>
    </location>
</feature>
<dbReference type="EMBL" id="MU006831">
    <property type="protein sequence ID" value="KAF2634405.1"/>
    <property type="molecule type" value="Genomic_DNA"/>
</dbReference>
<feature type="compositionally biased region" description="Polar residues" evidence="1">
    <location>
        <begin position="164"/>
        <end position="174"/>
    </location>
</feature>
<feature type="region of interest" description="Disordered" evidence="1">
    <location>
        <begin position="1002"/>
        <end position="1030"/>
    </location>
</feature>
<feature type="compositionally biased region" description="Low complexity" evidence="1">
    <location>
        <begin position="894"/>
        <end position="906"/>
    </location>
</feature>
<feature type="region of interest" description="Disordered" evidence="1">
    <location>
        <begin position="455"/>
        <end position="504"/>
    </location>
</feature>
<reference evidence="2" key="1">
    <citation type="journal article" date="2020" name="Stud. Mycol.">
        <title>101 Dothideomycetes genomes: a test case for predicting lifestyles and emergence of pathogens.</title>
        <authorList>
            <person name="Haridas S."/>
            <person name="Albert R."/>
            <person name="Binder M."/>
            <person name="Bloem J."/>
            <person name="Labutti K."/>
            <person name="Salamov A."/>
            <person name="Andreopoulos B."/>
            <person name="Baker S."/>
            <person name="Barry K."/>
            <person name="Bills G."/>
            <person name="Bluhm B."/>
            <person name="Cannon C."/>
            <person name="Castanera R."/>
            <person name="Culley D."/>
            <person name="Daum C."/>
            <person name="Ezra D."/>
            <person name="Gonzalez J."/>
            <person name="Henrissat B."/>
            <person name="Kuo A."/>
            <person name="Liang C."/>
            <person name="Lipzen A."/>
            <person name="Lutzoni F."/>
            <person name="Magnuson J."/>
            <person name="Mondo S."/>
            <person name="Nolan M."/>
            <person name="Ohm R."/>
            <person name="Pangilinan J."/>
            <person name="Park H.-J."/>
            <person name="Ramirez L."/>
            <person name="Alfaro M."/>
            <person name="Sun H."/>
            <person name="Tritt A."/>
            <person name="Yoshinaga Y."/>
            <person name="Zwiers L.-H."/>
            <person name="Turgeon B."/>
            <person name="Goodwin S."/>
            <person name="Spatafora J."/>
            <person name="Crous P."/>
            <person name="Grigoriev I."/>
        </authorList>
    </citation>
    <scope>NUCLEOTIDE SEQUENCE</scope>
    <source>
        <strain evidence="2">CBS 473.64</strain>
    </source>
</reference>
<feature type="region of interest" description="Disordered" evidence="1">
    <location>
        <begin position="130"/>
        <end position="185"/>
    </location>
</feature>
<feature type="compositionally biased region" description="Pro residues" evidence="1">
    <location>
        <begin position="141"/>
        <end position="151"/>
    </location>
</feature>
<name>A0A6A6RH19_9PLEO</name>
<feature type="region of interest" description="Disordered" evidence="1">
    <location>
        <begin position="199"/>
        <end position="218"/>
    </location>
</feature>
<dbReference type="Proteomes" id="UP000799753">
    <property type="component" value="Unassembled WGS sequence"/>
</dbReference>